<dbReference type="HOGENOM" id="CLU_3389693_0_0_6"/>
<dbReference type="AlphaFoldDB" id="Q2SQ28"/>
<reference evidence="1 2" key="1">
    <citation type="journal article" date="2005" name="Nucleic Acids Res.">
        <title>Genomic blueprint of Hahella chejuensis, a marine microbe producing an algicidal agent.</title>
        <authorList>
            <person name="Jeong H."/>
            <person name="Yim J.H."/>
            <person name="Lee C."/>
            <person name="Choi S.-H."/>
            <person name="Park Y.K."/>
            <person name="Yoon S.H."/>
            <person name="Hur C.-G."/>
            <person name="Kang H.-Y."/>
            <person name="Kim D."/>
            <person name="Lee H.H."/>
            <person name="Park K.H."/>
            <person name="Park S.-H."/>
            <person name="Park H.-S."/>
            <person name="Lee H.K."/>
            <person name="Oh T.K."/>
            <person name="Kim J.F."/>
        </authorList>
    </citation>
    <scope>NUCLEOTIDE SEQUENCE [LARGE SCALE GENOMIC DNA]</scope>
    <source>
        <strain evidence="1 2">KCTC 2396</strain>
    </source>
</reference>
<organism evidence="1 2">
    <name type="scientific">Hahella chejuensis (strain KCTC 2396)</name>
    <dbReference type="NCBI Taxonomy" id="349521"/>
    <lineage>
        <taxon>Bacteria</taxon>
        <taxon>Pseudomonadati</taxon>
        <taxon>Pseudomonadota</taxon>
        <taxon>Gammaproteobacteria</taxon>
        <taxon>Oceanospirillales</taxon>
        <taxon>Hahellaceae</taxon>
        <taxon>Hahella</taxon>
    </lineage>
</organism>
<protein>
    <submittedName>
        <fullName evidence="1">Uncharacterized protein</fullName>
    </submittedName>
</protein>
<dbReference type="EMBL" id="CP000155">
    <property type="protein sequence ID" value="ABC27246.1"/>
    <property type="molecule type" value="Genomic_DNA"/>
</dbReference>
<keyword evidence="2" id="KW-1185">Reference proteome</keyword>
<dbReference type="STRING" id="349521.HCH_00334"/>
<proteinExistence type="predicted"/>
<dbReference type="Proteomes" id="UP000000238">
    <property type="component" value="Chromosome"/>
</dbReference>
<gene>
    <name evidence="1" type="ordered locus">HCH_00334</name>
</gene>
<sequence length="32" mass="3572">MQAGFYNCVGQVRREFNFIIAGHGKTESRPAS</sequence>
<evidence type="ECO:0000313" key="1">
    <source>
        <dbReference type="EMBL" id="ABC27246.1"/>
    </source>
</evidence>
<accession>Q2SQ28</accession>
<name>Q2SQ28_HAHCH</name>
<evidence type="ECO:0000313" key="2">
    <source>
        <dbReference type="Proteomes" id="UP000000238"/>
    </source>
</evidence>
<dbReference type="KEGG" id="hch:HCH_00334"/>